<evidence type="ECO:0000256" key="2">
    <source>
        <dbReference type="ARBA" id="ARBA00022723"/>
    </source>
</evidence>
<dbReference type="Gene3D" id="3.90.230.10">
    <property type="entry name" value="Creatinase/methionine aminopeptidase superfamily"/>
    <property type="match status" value="1"/>
</dbReference>
<dbReference type="Proteomes" id="UP000257045">
    <property type="component" value="Unassembled WGS sequence"/>
</dbReference>
<dbReference type="Pfam" id="PF00557">
    <property type="entry name" value="Peptidase_M24"/>
    <property type="match status" value="1"/>
</dbReference>
<gene>
    <name evidence="7" type="ORF">CQA58_07455</name>
</gene>
<feature type="domain" description="Creatinase N-terminal" evidence="5">
    <location>
        <begin position="7"/>
        <end position="131"/>
    </location>
</feature>
<dbReference type="Pfam" id="PF16189">
    <property type="entry name" value="Creatinase_N_2"/>
    <property type="match status" value="1"/>
</dbReference>
<name>A0A3D8IVV4_9HELI</name>
<dbReference type="EMBL" id="NXLV01000018">
    <property type="protein sequence ID" value="RDU69153.1"/>
    <property type="molecule type" value="Genomic_DNA"/>
</dbReference>
<dbReference type="InterPro" id="IPR050422">
    <property type="entry name" value="X-Pro_aminopeptidase_P"/>
</dbReference>
<feature type="domain" description="Peptidase M24" evidence="4">
    <location>
        <begin position="307"/>
        <end position="523"/>
    </location>
</feature>
<keyword evidence="8" id="KW-1185">Reference proteome</keyword>
<dbReference type="GO" id="GO:0070006">
    <property type="term" value="F:metalloaminopeptidase activity"/>
    <property type="evidence" value="ECO:0007669"/>
    <property type="project" value="InterPro"/>
</dbReference>
<organism evidence="7 8">
    <name type="scientific">Helicobacter brantae</name>
    <dbReference type="NCBI Taxonomy" id="375927"/>
    <lineage>
        <taxon>Bacteria</taxon>
        <taxon>Pseudomonadati</taxon>
        <taxon>Campylobacterota</taxon>
        <taxon>Epsilonproteobacteria</taxon>
        <taxon>Campylobacterales</taxon>
        <taxon>Helicobacteraceae</taxon>
        <taxon>Helicobacter</taxon>
    </lineage>
</organism>
<keyword evidence="3" id="KW-0378">Hydrolase</keyword>
<dbReference type="PANTHER" id="PTHR43763">
    <property type="entry name" value="XAA-PRO AMINOPEPTIDASE 1"/>
    <property type="match status" value="1"/>
</dbReference>
<dbReference type="InterPro" id="IPR000587">
    <property type="entry name" value="Creatinase_N"/>
</dbReference>
<feature type="domain" description="Peptidase M24 C-terminal" evidence="6">
    <location>
        <begin position="535"/>
        <end position="594"/>
    </location>
</feature>
<dbReference type="GO" id="GO:0005737">
    <property type="term" value="C:cytoplasm"/>
    <property type="evidence" value="ECO:0007669"/>
    <property type="project" value="UniProtKB-ARBA"/>
</dbReference>
<evidence type="ECO:0000256" key="3">
    <source>
        <dbReference type="ARBA" id="ARBA00022801"/>
    </source>
</evidence>
<dbReference type="GO" id="GO:0046872">
    <property type="term" value="F:metal ion binding"/>
    <property type="evidence" value="ECO:0007669"/>
    <property type="project" value="UniProtKB-KW"/>
</dbReference>
<dbReference type="CDD" id="cd01085">
    <property type="entry name" value="APP"/>
    <property type="match status" value="1"/>
</dbReference>
<evidence type="ECO:0000313" key="7">
    <source>
        <dbReference type="EMBL" id="RDU69153.1"/>
    </source>
</evidence>
<dbReference type="Gene3D" id="3.40.350.10">
    <property type="entry name" value="Creatinase/prolidase N-terminal domain"/>
    <property type="match status" value="2"/>
</dbReference>
<protein>
    <submittedName>
        <fullName evidence="7">Xaa-Pro aminopeptidase</fullName>
    </submittedName>
</protein>
<reference evidence="7 8" key="1">
    <citation type="submission" date="2018-04" db="EMBL/GenBank/DDBJ databases">
        <title>Novel Campyloabacter and Helicobacter Species and Strains.</title>
        <authorList>
            <person name="Mannion A.J."/>
            <person name="Shen Z."/>
            <person name="Fox J.G."/>
        </authorList>
    </citation>
    <scope>NUCLEOTIDE SEQUENCE [LARGE SCALE GENOMIC DNA]</scope>
    <source>
        <strain evidence="7 8">MIT 04-9366</strain>
    </source>
</reference>
<evidence type="ECO:0000313" key="8">
    <source>
        <dbReference type="Proteomes" id="UP000257045"/>
    </source>
</evidence>
<dbReference type="InterPro" id="IPR029149">
    <property type="entry name" value="Creatin/AminoP/Spt16_N"/>
</dbReference>
<sequence>MNPHKQRLEQIREMMRVEGIDAYILPMSDPHLSEYIPSFWKGIEWLCGFSGSAGVLLITQKEASLWTDGRYWLQAQKQLQDTGFVLQKATKDHTYTSYLLSLLPPSSVVGIDGRIFSLKAKSELESLLHSAHISLHSQCDLLSPLWQNRPPLQREPIFEHPLEYALQDRGQKLSTIREKLRECGADSHLIASLEDIAWISNLRGSDIECNPVFMSYLLIEGLNTYLFIQEGTLSEELQKKLESEGFIIKRYEEIEEHLKGLRERKILLDPERIPSSLSQILHPSNTLIQEYNPSLFLKSIKSKEQIEHIKNAMEQDGVALCHLGIWLEESLRSGERISELDIESKLHSLRASHSLFWGDSFNTIVGFNANGAQCHYRATKESYSYIDDKGFLLLDSGGSYLNGTTDITRVFPIGEISKEQKRDYTLVLKAHIAMSSSVFPQGIAMPLLDALTRAPLWKYHLDYAHGTGHGVGYFLNVHEGPQVLSYFAPPLEKSKVYEGMITSIEPGIYREGKWGIRLENLVVTQLDGVSEEGREFLRFEALSLYPFERECLELELLEKSEREWINSYHQEVYSRLSKYLDSKMQKWLEKKCERL</sequence>
<dbReference type="FunFam" id="3.90.230.10:FF:000009">
    <property type="entry name" value="xaa-Pro aminopeptidase 2"/>
    <property type="match status" value="1"/>
</dbReference>
<dbReference type="PANTHER" id="PTHR43763:SF6">
    <property type="entry name" value="XAA-PRO AMINOPEPTIDASE 1"/>
    <property type="match status" value="1"/>
</dbReference>
<dbReference type="SUPFAM" id="SSF55920">
    <property type="entry name" value="Creatinase/aminopeptidase"/>
    <property type="match status" value="1"/>
</dbReference>
<evidence type="ECO:0000256" key="1">
    <source>
        <dbReference type="ARBA" id="ARBA00008766"/>
    </source>
</evidence>
<dbReference type="InterPro" id="IPR032416">
    <property type="entry name" value="Peptidase_M24_C"/>
</dbReference>
<accession>A0A3D8IVV4</accession>
<evidence type="ECO:0000259" key="4">
    <source>
        <dbReference type="Pfam" id="PF00557"/>
    </source>
</evidence>
<proteinExistence type="inferred from homology"/>
<keyword evidence="7" id="KW-0645">Protease</keyword>
<dbReference type="AlphaFoldDB" id="A0A3D8IVV4"/>
<comment type="caution">
    <text evidence="7">The sequence shown here is derived from an EMBL/GenBank/DDBJ whole genome shotgun (WGS) entry which is preliminary data.</text>
</comment>
<dbReference type="Pfam" id="PF01321">
    <property type="entry name" value="Creatinase_N"/>
    <property type="match status" value="1"/>
</dbReference>
<dbReference type="Pfam" id="PF16188">
    <property type="entry name" value="Peptidase_M24_C"/>
    <property type="match status" value="1"/>
</dbReference>
<comment type="similarity">
    <text evidence="1">Belongs to the peptidase M24B family.</text>
</comment>
<dbReference type="OrthoDB" id="9806388at2"/>
<dbReference type="RefSeq" id="WP_115570088.1">
    <property type="nucleotide sequence ID" value="NZ_NXLV01000018.1"/>
</dbReference>
<dbReference type="InterPro" id="IPR033740">
    <property type="entry name" value="Pept_M24B"/>
</dbReference>
<evidence type="ECO:0000259" key="6">
    <source>
        <dbReference type="Pfam" id="PF16188"/>
    </source>
</evidence>
<dbReference type="InterPro" id="IPR000994">
    <property type="entry name" value="Pept_M24"/>
</dbReference>
<keyword evidence="7" id="KW-0031">Aminopeptidase</keyword>
<evidence type="ECO:0000259" key="5">
    <source>
        <dbReference type="Pfam" id="PF01321"/>
    </source>
</evidence>
<dbReference type="SUPFAM" id="SSF53092">
    <property type="entry name" value="Creatinase/prolidase N-terminal domain"/>
    <property type="match status" value="1"/>
</dbReference>
<dbReference type="InterPro" id="IPR036005">
    <property type="entry name" value="Creatinase/aminopeptidase-like"/>
</dbReference>
<keyword evidence="2" id="KW-0479">Metal-binding</keyword>